<sequence>MTSYRITLMTEALLPETEAIDKVLFPQDFWTEKSFLSSMKEHHAYCIVSKSDSKESVAGYVVFSSVFDEGELLHIGVSKEFQKKGLAGRMLSFMNEFGNTNKIKKWFLEVRRSNDPAVALYKKFGFKAVGTRKNYYKTPTGREDALIMVKETAC</sequence>
<evidence type="ECO:0000313" key="8">
    <source>
        <dbReference type="Proteomes" id="UP000214610"/>
    </source>
</evidence>
<feature type="domain" description="N-acetyltransferase" evidence="6">
    <location>
        <begin position="4"/>
        <end position="153"/>
    </location>
</feature>
<dbReference type="GO" id="GO:0008999">
    <property type="term" value="F:protein-N-terminal-alanine acetyltransferase activity"/>
    <property type="evidence" value="ECO:0007669"/>
    <property type="project" value="UniProtKB-EC"/>
</dbReference>
<dbReference type="InterPro" id="IPR050680">
    <property type="entry name" value="YpeA/RimI_acetyltransf"/>
</dbReference>
<dbReference type="RefSeq" id="WP_066592804.1">
    <property type="nucleotide sequence ID" value="NZ_CAJTBZ010000034.1"/>
</dbReference>
<evidence type="ECO:0000256" key="3">
    <source>
        <dbReference type="ARBA" id="ARBA00022679"/>
    </source>
</evidence>
<evidence type="ECO:0000256" key="1">
    <source>
        <dbReference type="ARBA" id="ARBA00005395"/>
    </source>
</evidence>
<dbReference type="Proteomes" id="UP000214610">
    <property type="component" value="Unassembled WGS sequence"/>
</dbReference>
<dbReference type="EC" id="2.3.1.266" evidence="5"/>
<comment type="catalytic activity">
    <reaction evidence="5">
        <text>N-terminal L-alanyl-[ribosomal protein bS18] + acetyl-CoA = N-terminal N(alpha)-acetyl-L-alanyl-[ribosomal protein bS18] + CoA + H(+)</text>
        <dbReference type="Rhea" id="RHEA:43756"/>
        <dbReference type="Rhea" id="RHEA-COMP:10676"/>
        <dbReference type="Rhea" id="RHEA-COMP:10677"/>
        <dbReference type="ChEBI" id="CHEBI:15378"/>
        <dbReference type="ChEBI" id="CHEBI:57287"/>
        <dbReference type="ChEBI" id="CHEBI:57288"/>
        <dbReference type="ChEBI" id="CHEBI:64718"/>
        <dbReference type="ChEBI" id="CHEBI:83683"/>
        <dbReference type="EC" id="2.3.1.266"/>
    </reaction>
</comment>
<dbReference type="Gene3D" id="3.40.630.30">
    <property type="match status" value="1"/>
</dbReference>
<dbReference type="SUPFAM" id="SSF55729">
    <property type="entry name" value="Acyl-CoA N-acyltransferases (Nat)"/>
    <property type="match status" value="1"/>
</dbReference>
<keyword evidence="4" id="KW-0012">Acyltransferase</keyword>
<comment type="caution">
    <text evidence="7">The sequence shown here is derived from an EMBL/GenBank/DDBJ whole genome shotgun (WGS) entry which is preliminary data.</text>
</comment>
<evidence type="ECO:0000256" key="5">
    <source>
        <dbReference type="RuleBase" id="RU363094"/>
    </source>
</evidence>
<dbReference type="AlphaFoldDB" id="A0A227KDZ3"/>
<proteinExistence type="inferred from homology"/>
<accession>A0A227KDZ3</accession>
<comment type="function">
    <text evidence="5">Acetylates the N-terminal alanine of ribosomal protein bS18.</text>
</comment>
<keyword evidence="2 5" id="KW-0963">Cytoplasm</keyword>
<dbReference type="PANTHER" id="PTHR43420:SF44">
    <property type="entry name" value="ACETYLTRANSFERASE YPEA"/>
    <property type="match status" value="1"/>
</dbReference>
<keyword evidence="8" id="KW-1185">Reference proteome</keyword>
<gene>
    <name evidence="7" type="ORF">ADH67_10505</name>
</gene>
<dbReference type="PROSITE" id="PS51186">
    <property type="entry name" value="GNAT"/>
    <property type="match status" value="1"/>
</dbReference>
<dbReference type="Pfam" id="PF00583">
    <property type="entry name" value="Acetyltransf_1"/>
    <property type="match status" value="1"/>
</dbReference>
<name>A0A227KDZ3_9BURK</name>
<evidence type="ECO:0000259" key="6">
    <source>
        <dbReference type="PROSITE" id="PS51186"/>
    </source>
</evidence>
<dbReference type="InterPro" id="IPR000182">
    <property type="entry name" value="GNAT_dom"/>
</dbReference>
<dbReference type="NCBIfam" id="TIGR01575">
    <property type="entry name" value="rimI"/>
    <property type="match status" value="1"/>
</dbReference>
<dbReference type="CDD" id="cd04301">
    <property type="entry name" value="NAT_SF"/>
    <property type="match status" value="1"/>
</dbReference>
<dbReference type="EMBL" id="NHMP01000007">
    <property type="protein sequence ID" value="OXE45841.1"/>
    <property type="molecule type" value="Genomic_DNA"/>
</dbReference>
<dbReference type="PANTHER" id="PTHR43420">
    <property type="entry name" value="ACETYLTRANSFERASE"/>
    <property type="match status" value="1"/>
</dbReference>
<comment type="subcellular location">
    <subcellularLocation>
        <location evidence="5">Cytoplasm</location>
    </subcellularLocation>
</comment>
<evidence type="ECO:0000313" key="7">
    <source>
        <dbReference type="EMBL" id="OXE45841.1"/>
    </source>
</evidence>
<organism evidence="7 8">
    <name type="scientific">Turicimonas muris</name>
    <dbReference type="NCBI Taxonomy" id="1796652"/>
    <lineage>
        <taxon>Bacteria</taxon>
        <taxon>Pseudomonadati</taxon>
        <taxon>Pseudomonadota</taxon>
        <taxon>Betaproteobacteria</taxon>
        <taxon>Burkholderiales</taxon>
        <taxon>Sutterellaceae</taxon>
        <taxon>Turicimonas</taxon>
    </lineage>
</organism>
<protein>
    <recommendedName>
        <fullName evidence="5">[Ribosomal protein bS18]-alanine N-acetyltransferase</fullName>
        <ecNumber evidence="5">2.3.1.266</ecNumber>
    </recommendedName>
</protein>
<dbReference type="GO" id="GO:0005737">
    <property type="term" value="C:cytoplasm"/>
    <property type="evidence" value="ECO:0007669"/>
    <property type="project" value="UniProtKB-SubCell"/>
</dbReference>
<reference evidence="8" key="1">
    <citation type="submission" date="2017-05" db="EMBL/GenBank/DDBJ databases">
        <title>Improved OligoMM genomes.</title>
        <authorList>
            <person name="Garzetti D."/>
        </authorList>
    </citation>
    <scope>NUCLEOTIDE SEQUENCE [LARGE SCALE GENOMIC DNA]</scope>
    <source>
        <strain evidence="8">YL45</strain>
    </source>
</reference>
<dbReference type="InterPro" id="IPR016181">
    <property type="entry name" value="Acyl_CoA_acyltransferase"/>
</dbReference>
<keyword evidence="3 7" id="KW-0808">Transferase</keyword>
<dbReference type="InterPro" id="IPR006464">
    <property type="entry name" value="AcTrfase_RimI/Ard1"/>
</dbReference>
<comment type="similarity">
    <text evidence="1 5">Belongs to the acetyltransferase family. RimI subfamily.</text>
</comment>
<evidence type="ECO:0000256" key="4">
    <source>
        <dbReference type="ARBA" id="ARBA00023315"/>
    </source>
</evidence>
<evidence type="ECO:0000256" key="2">
    <source>
        <dbReference type="ARBA" id="ARBA00022490"/>
    </source>
</evidence>